<evidence type="ECO:0000313" key="7">
    <source>
        <dbReference type="EMBL" id="GIE69140.1"/>
    </source>
</evidence>
<dbReference type="Pfam" id="PF17754">
    <property type="entry name" value="TetR_C_14"/>
    <property type="match status" value="1"/>
</dbReference>
<keyword evidence="8" id="KW-1185">Reference proteome</keyword>
<keyword evidence="1" id="KW-0805">Transcription regulation</keyword>
<gene>
    <name evidence="7" type="ORF">Apa02nite_052480</name>
</gene>
<dbReference type="PANTHER" id="PTHR30055:SF238">
    <property type="entry name" value="MYCOFACTOCIN BIOSYNTHESIS TRANSCRIPTIONAL REGULATOR MFTR-RELATED"/>
    <property type="match status" value="1"/>
</dbReference>
<evidence type="ECO:0000256" key="2">
    <source>
        <dbReference type="ARBA" id="ARBA00023125"/>
    </source>
</evidence>
<protein>
    <submittedName>
        <fullName evidence="7">TetR family transcriptional regulator</fullName>
    </submittedName>
</protein>
<feature type="DNA-binding region" description="H-T-H motif" evidence="4">
    <location>
        <begin position="51"/>
        <end position="70"/>
    </location>
</feature>
<dbReference type="PROSITE" id="PS50977">
    <property type="entry name" value="HTH_TETR_2"/>
    <property type="match status" value="1"/>
</dbReference>
<dbReference type="Gene3D" id="1.10.10.60">
    <property type="entry name" value="Homeodomain-like"/>
    <property type="match status" value="1"/>
</dbReference>
<evidence type="ECO:0000256" key="5">
    <source>
        <dbReference type="SAM" id="MobiDB-lite"/>
    </source>
</evidence>
<feature type="domain" description="HTH tetR-type" evidence="6">
    <location>
        <begin position="28"/>
        <end position="88"/>
    </location>
</feature>
<feature type="region of interest" description="Disordered" evidence="5">
    <location>
        <begin position="1"/>
        <end position="30"/>
    </location>
</feature>
<evidence type="ECO:0000256" key="3">
    <source>
        <dbReference type="ARBA" id="ARBA00023163"/>
    </source>
</evidence>
<organism evidence="7 8">
    <name type="scientific">Actinoplanes palleronii</name>
    <dbReference type="NCBI Taxonomy" id="113570"/>
    <lineage>
        <taxon>Bacteria</taxon>
        <taxon>Bacillati</taxon>
        <taxon>Actinomycetota</taxon>
        <taxon>Actinomycetes</taxon>
        <taxon>Micromonosporales</taxon>
        <taxon>Micromonosporaceae</taxon>
        <taxon>Actinoplanes</taxon>
    </lineage>
</organism>
<evidence type="ECO:0000313" key="8">
    <source>
        <dbReference type="Proteomes" id="UP000624709"/>
    </source>
</evidence>
<sequence length="212" mass="23300">MSVAGTLGGMSATTSEPEQPGLRERKKAATRQALHEASLRLAFEHGPEKITVEAIADEAGVSRRTFSNYFANKEEALFYGDLQRMRLLAGLARERPATESPWAALSAAAEEFYGQQGDLDPEWIARSRMVRRHPSLAAAQVQTFAALERELAAEVAVRLGPGDPLGVRAQLIATTFLAVLRVSLNVWLERRPDISFHDLARESLDETGRGFV</sequence>
<dbReference type="EMBL" id="BOMS01000080">
    <property type="protein sequence ID" value="GIE69140.1"/>
    <property type="molecule type" value="Genomic_DNA"/>
</dbReference>
<name>A0ABQ4BEN2_9ACTN</name>
<evidence type="ECO:0000259" key="6">
    <source>
        <dbReference type="PROSITE" id="PS50977"/>
    </source>
</evidence>
<dbReference type="Pfam" id="PF00440">
    <property type="entry name" value="TetR_N"/>
    <property type="match status" value="1"/>
</dbReference>
<dbReference type="PROSITE" id="PS01081">
    <property type="entry name" value="HTH_TETR_1"/>
    <property type="match status" value="1"/>
</dbReference>
<dbReference type="InterPro" id="IPR009057">
    <property type="entry name" value="Homeodomain-like_sf"/>
</dbReference>
<reference evidence="7 8" key="1">
    <citation type="submission" date="2021-01" db="EMBL/GenBank/DDBJ databases">
        <title>Whole genome shotgun sequence of Actinoplanes palleronii NBRC 14916.</title>
        <authorList>
            <person name="Komaki H."/>
            <person name="Tamura T."/>
        </authorList>
    </citation>
    <scope>NUCLEOTIDE SEQUENCE [LARGE SCALE GENOMIC DNA]</scope>
    <source>
        <strain evidence="7 8">NBRC 14916</strain>
    </source>
</reference>
<dbReference type="PANTHER" id="PTHR30055">
    <property type="entry name" value="HTH-TYPE TRANSCRIPTIONAL REGULATOR RUTR"/>
    <property type="match status" value="1"/>
</dbReference>
<keyword evidence="2 4" id="KW-0238">DNA-binding</keyword>
<dbReference type="Proteomes" id="UP000624709">
    <property type="component" value="Unassembled WGS sequence"/>
</dbReference>
<proteinExistence type="predicted"/>
<comment type="caution">
    <text evidence="7">The sequence shown here is derived from an EMBL/GenBank/DDBJ whole genome shotgun (WGS) entry which is preliminary data.</text>
</comment>
<dbReference type="Gene3D" id="1.10.357.10">
    <property type="entry name" value="Tetracycline Repressor, domain 2"/>
    <property type="match status" value="1"/>
</dbReference>
<evidence type="ECO:0000256" key="1">
    <source>
        <dbReference type="ARBA" id="ARBA00023015"/>
    </source>
</evidence>
<accession>A0ABQ4BEN2</accession>
<dbReference type="InterPro" id="IPR050109">
    <property type="entry name" value="HTH-type_TetR-like_transc_reg"/>
</dbReference>
<evidence type="ECO:0000256" key="4">
    <source>
        <dbReference type="PROSITE-ProRule" id="PRU00335"/>
    </source>
</evidence>
<dbReference type="SUPFAM" id="SSF46689">
    <property type="entry name" value="Homeodomain-like"/>
    <property type="match status" value="1"/>
</dbReference>
<dbReference type="InterPro" id="IPR001647">
    <property type="entry name" value="HTH_TetR"/>
</dbReference>
<keyword evidence="3" id="KW-0804">Transcription</keyword>
<dbReference type="InterPro" id="IPR023772">
    <property type="entry name" value="DNA-bd_HTH_TetR-type_CS"/>
</dbReference>
<dbReference type="InterPro" id="IPR041347">
    <property type="entry name" value="MftR_C"/>
</dbReference>